<dbReference type="RefSeq" id="WP_025797610.1">
    <property type="nucleotide sequence ID" value="NZ_CP009706.1"/>
</dbReference>
<protein>
    <submittedName>
        <fullName evidence="3">Periplasmic protein</fullName>
    </submittedName>
</protein>
<dbReference type="PROSITE" id="PS51257">
    <property type="entry name" value="PROKAR_LIPOPROTEIN"/>
    <property type="match status" value="1"/>
</dbReference>
<evidence type="ECO:0000256" key="1">
    <source>
        <dbReference type="SAM" id="SignalP"/>
    </source>
</evidence>
<evidence type="ECO:0000259" key="2">
    <source>
        <dbReference type="Pfam" id="PF12883"/>
    </source>
</evidence>
<keyword evidence="4" id="KW-1185">Reference proteome</keyword>
<organism evidence="3 4">
    <name type="scientific">Hafnia alvei FB1</name>
    <dbReference type="NCBI Taxonomy" id="1453496"/>
    <lineage>
        <taxon>Bacteria</taxon>
        <taxon>Pseudomonadati</taxon>
        <taxon>Pseudomonadota</taxon>
        <taxon>Gammaproteobacteria</taxon>
        <taxon>Enterobacterales</taxon>
        <taxon>Hafniaceae</taxon>
        <taxon>Hafnia</taxon>
    </lineage>
</organism>
<dbReference type="InterPro" id="IPR024289">
    <property type="entry name" value="DUF3828"/>
</dbReference>
<dbReference type="HOGENOM" id="CLU_097842_0_0_6"/>
<dbReference type="OrthoDB" id="6623212at2"/>
<dbReference type="eggNOG" id="ENOG5032UFR">
    <property type="taxonomic scope" value="Bacteria"/>
</dbReference>
<reference evidence="3 4" key="1">
    <citation type="journal article" date="2014" name="Gut Pathog.">
        <title>Gene clusters of Hafnia alvei strain FB1 important in survival and pathogenesis: a draft genome perspective.</title>
        <authorList>
            <person name="Tan J.Y."/>
            <person name="Yin W.F."/>
            <person name="Chan K.G."/>
        </authorList>
    </citation>
    <scope>NUCLEOTIDE SEQUENCE [LARGE SCALE GENOMIC DNA]</scope>
    <source>
        <strain evidence="3 4">FB1</strain>
    </source>
</reference>
<proteinExistence type="predicted"/>
<gene>
    <name evidence="3" type="ORF">AT03_15465</name>
</gene>
<dbReference type="Pfam" id="PF12883">
    <property type="entry name" value="DUF3828"/>
    <property type="match status" value="1"/>
</dbReference>
<sequence length="168" mass="18931">MKRLLLPAIILLVACSSVPNQNQQATKQAKEFYTSYLTQFGSNVTAPYPSDKLNKYVSADTIGRINAIQDIPEQELMESDYFTYVQDYSSDWVPQLRVEGATPFLGGEVVQVMEGVENGGYIHLEAFLRREDGIWKIYRVRDVTNNHEHPIFNSGAIAQAKALKESGR</sequence>
<dbReference type="Gene3D" id="3.10.450.50">
    <property type="match status" value="1"/>
</dbReference>
<name>A0A097R4I8_HAFAL</name>
<accession>A0A097R4I8</accession>
<dbReference type="Proteomes" id="UP000029986">
    <property type="component" value="Chromosome"/>
</dbReference>
<dbReference type="EMBL" id="CP009706">
    <property type="protein sequence ID" value="AIU73647.1"/>
    <property type="molecule type" value="Genomic_DNA"/>
</dbReference>
<keyword evidence="1" id="KW-0732">Signal</keyword>
<feature type="signal peptide" evidence="1">
    <location>
        <begin position="1"/>
        <end position="22"/>
    </location>
</feature>
<feature type="chain" id="PRO_5001932268" evidence="1">
    <location>
        <begin position="23"/>
        <end position="168"/>
    </location>
</feature>
<feature type="domain" description="DUF3828" evidence="2">
    <location>
        <begin position="25"/>
        <end position="144"/>
    </location>
</feature>
<evidence type="ECO:0000313" key="4">
    <source>
        <dbReference type="Proteomes" id="UP000029986"/>
    </source>
</evidence>
<dbReference type="AlphaFoldDB" id="A0A097R4I8"/>
<dbReference type="KEGG" id="hav:AT03_15465"/>
<evidence type="ECO:0000313" key="3">
    <source>
        <dbReference type="EMBL" id="AIU73647.1"/>
    </source>
</evidence>
<dbReference type="PATRIC" id="fig|1453496.5.peg.3164"/>